<accession>A0A7X0J5X1</accession>
<feature type="domain" description="Peptidase M16 N-terminal" evidence="10">
    <location>
        <begin position="59"/>
        <end position="109"/>
    </location>
</feature>
<feature type="domain" description="Peptidase M16 C-terminal" evidence="11">
    <location>
        <begin position="756"/>
        <end position="870"/>
    </location>
</feature>
<sequence length="979" mass="110312">MKFKLFNFACFLIVSTVAQAQTVYQWKTGTSGGYTYKYVTNDPTKTRFYTLKNGLTAILSQNSKEPKIVFKMAVRAGSNTDPKTNTGLAHYLEHLLFKGTDKFGTLNYAKEKPLLDKIEALYEVYGKTTDAAKRKEIYKEIDITSGEASKYSIANEYVKMMKSIGSEETNAHTSVEETVYEENLPSNNINRFLAVQAERFRAPVFRLFHTELEAVYEEKNMGLDNDSRKVSEARLKALFPTHNYGQQTTIGTIEDLKKPSLSEIRKYYNKYYVPNNMAIIMSGDINYDELIKKIDMSFAYMVPKALALYNPAPEKPLTQIQKVDVYGPGAENVSVAYRGYAQNSHESLVLDLISSILSNGKAGLLDINLNKQQRVLRSGASYNQLKDYGVFNLSASPKTGQDLEDARKLLLAQVDLIKKGEFDESLIRATVANTKLVELGAYDNNDVRADATMTSFIQNRGGEWNKTLSATDAMAKVTKKEIVDFANRFFADNYVLVLKHKGEDKSIVKVEKPAITAVKTNENDVSPFTRLIIDEKVKPIVPEFLNYTKDLNFGKAGLADVIAVKNTENSIFRMTYRFDKGSYNYKLLPYAAQYLTFLSTDKYSAEQISKEFYNIACTYSINVGRDETTVSVSGLQENFDKAVALVEHVLANCKPNEKMLEDLKGRLLKVRENNKLNKDIIRSGLVSYAIFGADNPFNYSLSSDEIKNIKADDLISLLHNLTNYKHTVTYFGPKDLSSFSTELIKLHTLPKEFIPEAPLKKFVYTTTNTNKVYFADYDMVQAETIWVRNSGLYNPVNAAKINLFNDYFGDGGNMNSVVFQTIREAKALAYATQASYSIPDSREKEITMIAYVGAQADKLNEAVAGMNELLTTLPESDKSFNLSKGNSLNNLETGRITKDGIIYAYLADKKLGFDHDSRRDLYTGLKPLTFNDIKAFHQTNLSSKPYNYCIVASEKRINMGDLEKFGTISKLTLEQIFGY</sequence>
<proteinExistence type="inferred from homology"/>
<dbReference type="SUPFAM" id="SSF63411">
    <property type="entry name" value="LuxS/MPP-like metallohydrolase"/>
    <property type="match status" value="4"/>
</dbReference>
<dbReference type="Proteomes" id="UP000521017">
    <property type="component" value="Unassembled WGS sequence"/>
</dbReference>
<dbReference type="Pfam" id="PF05193">
    <property type="entry name" value="Peptidase_M16_C"/>
    <property type="match status" value="2"/>
</dbReference>
<dbReference type="EMBL" id="JACHCC010000008">
    <property type="protein sequence ID" value="MBB6500947.1"/>
    <property type="molecule type" value="Genomic_DNA"/>
</dbReference>
<feature type="signal peptide" evidence="9">
    <location>
        <begin position="1"/>
        <end position="20"/>
    </location>
</feature>
<feature type="chain" id="PRO_5031239657" evidence="9">
    <location>
        <begin position="21"/>
        <end position="979"/>
    </location>
</feature>
<keyword evidence="6" id="KW-0862">Zinc</keyword>
<dbReference type="PROSITE" id="PS00143">
    <property type="entry name" value="INSULINASE"/>
    <property type="match status" value="1"/>
</dbReference>
<keyword evidence="7" id="KW-0482">Metalloprotease</keyword>
<dbReference type="Gene3D" id="3.30.830.10">
    <property type="entry name" value="Metalloenzyme, LuxS/M16 peptidase-like"/>
    <property type="match status" value="4"/>
</dbReference>
<evidence type="ECO:0000313" key="12">
    <source>
        <dbReference type="EMBL" id="MBB6500947.1"/>
    </source>
</evidence>
<dbReference type="PANTHER" id="PTHR43690:SF17">
    <property type="entry name" value="PROTEIN YHJJ"/>
    <property type="match status" value="1"/>
</dbReference>
<dbReference type="AlphaFoldDB" id="A0A7X0J5X1"/>
<gene>
    <name evidence="12" type="ORF">HDF25_003110</name>
</gene>
<dbReference type="InterPro" id="IPR007863">
    <property type="entry name" value="Peptidase_M16_C"/>
</dbReference>
<evidence type="ECO:0000256" key="6">
    <source>
        <dbReference type="ARBA" id="ARBA00022833"/>
    </source>
</evidence>
<dbReference type="InterPro" id="IPR011765">
    <property type="entry name" value="Pept_M16_N"/>
</dbReference>
<dbReference type="GO" id="GO:0006508">
    <property type="term" value="P:proteolysis"/>
    <property type="evidence" value="ECO:0007669"/>
    <property type="project" value="UniProtKB-KW"/>
</dbReference>
<evidence type="ECO:0000256" key="8">
    <source>
        <dbReference type="RuleBase" id="RU004447"/>
    </source>
</evidence>
<protein>
    <submittedName>
        <fullName evidence="12">Putative Zn-dependent peptidase</fullName>
    </submittedName>
</protein>
<reference evidence="12 13" key="1">
    <citation type="submission" date="2020-08" db="EMBL/GenBank/DDBJ databases">
        <title>Genomic Encyclopedia of Type Strains, Phase IV (KMG-V): Genome sequencing to study the core and pangenomes of soil and plant-associated prokaryotes.</title>
        <authorList>
            <person name="Whitman W."/>
        </authorList>
    </citation>
    <scope>NUCLEOTIDE SEQUENCE [LARGE SCALE GENOMIC DNA]</scope>
    <source>
        <strain evidence="12 13">M2T3</strain>
    </source>
</reference>
<dbReference type="GO" id="GO:0004222">
    <property type="term" value="F:metalloendopeptidase activity"/>
    <property type="evidence" value="ECO:0007669"/>
    <property type="project" value="InterPro"/>
</dbReference>
<evidence type="ECO:0000256" key="7">
    <source>
        <dbReference type="ARBA" id="ARBA00023049"/>
    </source>
</evidence>
<feature type="domain" description="Peptidase M16 N-terminal" evidence="10">
    <location>
        <begin position="595"/>
        <end position="675"/>
    </location>
</feature>
<feature type="domain" description="Peptidase M16 N-terminal" evidence="10">
    <location>
        <begin position="149"/>
        <end position="247"/>
    </location>
</feature>
<dbReference type="RefSeq" id="WP_184626237.1">
    <property type="nucleotide sequence ID" value="NZ_JACHCC010000008.1"/>
</dbReference>
<evidence type="ECO:0000256" key="9">
    <source>
        <dbReference type="SAM" id="SignalP"/>
    </source>
</evidence>
<comment type="cofactor">
    <cofactor evidence="1">
        <name>Zn(2+)</name>
        <dbReference type="ChEBI" id="CHEBI:29105"/>
    </cofactor>
</comment>
<comment type="caution">
    <text evidence="12">The sequence shown here is derived from an EMBL/GenBank/DDBJ whole genome shotgun (WGS) entry which is preliminary data.</text>
</comment>
<dbReference type="InterPro" id="IPR001431">
    <property type="entry name" value="Pept_M16_Zn_BS"/>
</dbReference>
<dbReference type="GO" id="GO:0046872">
    <property type="term" value="F:metal ion binding"/>
    <property type="evidence" value="ECO:0007669"/>
    <property type="project" value="UniProtKB-KW"/>
</dbReference>
<name>A0A7X0J5X1_9SPHI</name>
<evidence type="ECO:0000259" key="10">
    <source>
        <dbReference type="Pfam" id="PF00675"/>
    </source>
</evidence>
<organism evidence="12 13">
    <name type="scientific">Pedobacter cryoconitis</name>
    <dbReference type="NCBI Taxonomy" id="188932"/>
    <lineage>
        <taxon>Bacteria</taxon>
        <taxon>Pseudomonadati</taxon>
        <taxon>Bacteroidota</taxon>
        <taxon>Sphingobacteriia</taxon>
        <taxon>Sphingobacteriales</taxon>
        <taxon>Sphingobacteriaceae</taxon>
        <taxon>Pedobacter</taxon>
    </lineage>
</organism>
<evidence type="ECO:0000256" key="4">
    <source>
        <dbReference type="ARBA" id="ARBA00022723"/>
    </source>
</evidence>
<dbReference type="InterPro" id="IPR011249">
    <property type="entry name" value="Metalloenz_LuxS/M16"/>
</dbReference>
<keyword evidence="9" id="KW-0732">Signal</keyword>
<comment type="similarity">
    <text evidence="2 8">Belongs to the peptidase M16 family.</text>
</comment>
<keyword evidence="3" id="KW-0645">Protease</keyword>
<keyword evidence="4" id="KW-0479">Metal-binding</keyword>
<dbReference type="PANTHER" id="PTHR43690">
    <property type="entry name" value="NARDILYSIN"/>
    <property type="match status" value="1"/>
</dbReference>
<evidence type="ECO:0000259" key="11">
    <source>
        <dbReference type="Pfam" id="PF05193"/>
    </source>
</evidence>
<evidence type="ECO:0000256" key="2">
    <source>
        <dbReference type="ARBA" id="ARBA00007261"/>
    </source>
</evidence>
<evidence type="ECO:0000256" key="5">
    <source>
        <dbReference type="ARBA" id="ARBA00022801"/>
    </source>
</evidence>
<evidence type="ECO:0000313" key="13">
    <source>
        <dbReference type="Proteomes" id="UP000521017"/>
    </source>
</evidence>
<evidence type="ECO:0000256" key="3">
    <source>
        <dbReference type="ARBA" id="ARBA00022670"/>
    </source>
</evidence>
<keyword evidence="5" id="KW-0378">Hydrolase</keyword>
<feature type="domain" description="Peptidase M16 C-terminal" evidence="11">
    <location>
        <begin position="261"/>
        <end position="430"/>
    </location>
</feature>
<dbReference type="Pfam" id="PF00675">
    <property type="entry name" value="Peptidase_M16"/>
    <property type="match status" value="3"/>
</dbReference>
<dbReference type="InterPro" id="IPR050626">
    <property type="entry name" value="Peptidase_M16"/>
</dbReference>
<evidence type="ECO:0000256" key="1">
    <source>
        <dbReference type="ARBA" id="ARBA00001947"/>
    </source>
</evidence>